<dbReference type="STRING" id="1122198.SAMN02745729_11311"/>
<dbReference type="NCBIfam" id="TIGR00536">
    <property type="entry name" value="hemK_fam"/>
    <property type="match status" value="1"/>
</dbReference>
<dbReference type="SUPFAM" id="SSF53335">
    <property type="entry name" value="S-adenosyl-L-methionine-dependent methyltransferases"/>
    <property type="match status" value="1"/>
</dbReference>
<dbReference type="InterPro" id="IPR002052">
    <property type="entry name" value="DNA_methylase_N6_adenine_CS"/>
</dbReference>
<dbReference type="EC" id="2.1.1.297" evidence="5"/>
<dbReference type="Gene3D" id="1.10.8.10">
    <property type="entry name" value="DNA helicase RuvA subunit, C-terminal domain"/>
    <property type="match status" value="1"/>
</dbReference>
<evidence type="ECO:0000256" key="2">
    <source>
        <dbReference type="ARBA" id="ARBA00022679"/>
    </source>
</evidence>
<keyword evidence="3 5" id="KW-0949">S-adenosyl-L-methionine</keyword>
<sequence>MPCPVNKCLTVAAALARAADLEAVSDSARLDVELLLCDVLQQPHSWLFTWPEKSLTSDQQQAFLALLERRRAGEPVAHLLGYRDFWTLRLRVSPATLIPRPDTEVLVEQALLRLDTGPARVADLGTGTGALALALASERPEWQLVATDLQPDAVKLAQINAAEYELANVEVRQGSWCEPLDGRFDMIVSNPPYIDPDDPHLQQGDVRFEPLSALTAERKGMADIEQIATAVRQYLSPQGWLLLEHGYDQAQAVRRLLQQLGYAQVFSARDYGGNDRVSGGCWPGDTVLRGDNAQ</sequence>
<dbReference type="GO" id="GO:0102559">
    <property type="term" value="F:peptide chain release factor N(5)-glutamine methyltransferase activity"/>
    <property type="evidence" value="ECO:0007669"/>
    <property type="project" value="UniProtKB-EC"/>
</dbReference>
<dbReference type="Pfam" id="PF05175">
    <property type="entry name" value="MTS"/>
    <property type="match status" value="1"/>
</dbReference>
<keyword evidence="1 5" id="KW-0489">Methyltransferase</keyword>
<dbReference type="InterPro" id="IPR004556">
    <property type="entry name" value="HemK-like"/>
</dbReference>
<dbReference type="InterPro" id="IPR019874">
    <property type="entry name" value="RF_methyltr_PrmC"/>
</dbReference>
<evidence type="ECO:0000313" key="8">
    <source>
        <dbReference type="EMBL" id="SEB01406.1"/>
    </source>
</evidence>
<evidence type="ECO:0000256" key="1">
    <source>
        <dbReference type="ARBA" id="ARBA00022603"/>
    </source>
</evidence>
<keyword evidence="2 5" id="KW-0808">Transferase</keyword>
<dbReference type="GO" id="GO:0032259">
    <property type="term" value="P:methylation"/>
    <property type="evidence" value="ECO:0007669"/>
    <property type="project" value="UniProtKB-KW"/>
</dbReference>
<evidence type="ECO:0000256" key="5">
    <source>
        <dbReference type="HAMAP-Rule" id="MF_02126"/>
    </source>
</evidence>
<comment type="similarity">
    <text evidence="5">Belongs to the protein N5-glutamine methyltransferase family. PrmC subfamily.</text>
</comment>
<dbReference type="GO" id="GO:0003676">
    <property type="term" value="F:nucleic acid binding"/>
    <property type="evidence" value="ECO:0007669"/>
    <property type="project" value="InterPro"/>
</dbReference>
<evidence type="ECO:0000259" key="6">
    <source>
        <dbReference type="Pfam" id="PF05175"/>
    </source>
</evidence>
<protein>
    <recommendedName>
        <fullName evidence="5">Release factor glutamine methyltransferase</fullName>
        <shortName evidence="5">RF MTase</shortName>
        <ecNumber evidence="5">2.1.1.297</ecNumber>
    </recommendedName>
    <alternativeName>
        <fullName evidence="5">N5-glutamine methyltransferase PrmC</fullName>
    </alternativeName>
    <alternativeName>
        <fullName evidence="5">Protein-(glutamine-N5) MTase PrmC</fullName>
    </alternativeName>
    <alternativeName>
        <fullName evidence="5">Protein-glutamine N-methyltransferase PrmC</fullName>
    </alternativeName>
</protein>
<proteinExistence type="inferred from homology"/>
<feature type="binding site" evidence="5">
    <location>
        <position position="176"/>
    </location>
    <ligand>
        <name>S-adenosyl-L-methionine</name>
        <dbReference type="ChEBI" id="CHEBI:59789"/>
    </ligand>
</feature>
<dbReference type="InterPro" id="IPR040758">
    <property type="entry name" value="PrmC_N"/>
</dbReference>
<gene>
    <name evidence="5" type="primary">prmC</name>
    <name evidence="8" type="ORF">SAMN02745729_11311</name>
</gene>
<dbReference type="PANTHER" id="PTHR18895">
    <property type="entry name" value="HEMK METHYLTRANSFERASE"/>
    <property type="match status" value="1"/>
</dbReference>
<feature type="binding site" evidence="5">
    <location>
        <position position="190"/>
    </location>
    <ligand>
        <name>S-adenosyl-L-methionine</name>
        <dbReference type="ChEBI" id="CHEBI:59789"/>
    </ligand>
</feature>
<dbReference type="InterPro" id="IPR007848">
    <property type="entry name" value="Small_mtfrase_dom"/>
</dbReference>
<feature type="binding site" evidence="5">
    <location>
        <begin position="190"/>
        <end position="193"/>
    </location>
    <ligand>
        <name>substrate</name>
    </ligand>
</feature>
<dbReference type="InterPro" id="IPR029063">
    <property type="entry name" value="SAM-dependent_MTases_sf"/>
</dbReference>
<reference evidence="9" key="1">
    <citation type="submission" date="2016-10" db="EMBL/GenBank/DDBJ databases">
        <authorList>
            <person name="Varghese N."/>
            <person name="Submissions S."/>
        </authorList>
    </citation>
    <scope>NUCLEOTIDE SEQUENCE [LARGE SCALE GENOMIC DNA]</scope>
    <source>
        <strain evidence="9">DSM 11526</strain>
    </source>
</reference>
<dbReference type="HAMAP" id="MF_02126">
    <property type="entry name" value="RF_methyltr_PrmC"/>
    <property type="match status" value="1"/>
</dbReference>
<organism evidence="8 9">
    <name type="scientific">Marinobacterium iners DSM 11526</name>
    <dbReference type="NCBI Taxonomy" id="1122198"/>
    <lineage>
        <taxon>Bacteria</taxon>
        <taxon>Pseudomonadati</taxon>
        <taxon>Pseudomonadota</taxon>
        <taxon>Gammaproteobacteria</taxon>
        <taxon>Oceanospirillales</taxon>
        <taxon>Oceanospirillaceae</taxon>
        <taxon>Marinobacterium</taxon>
    </lineage>
</organism>
<feature type="binding site" evidence="5">
    <location>
        <position position="148"/>
    </location>
    <ligand>
        <name>S-adenosyl-L-methionine</name>
        <dbReference type="ChEBI" id="CHEBI:59789"/>
    </ligand>
</feature>
<evidence type="ECO:0000256" key="4">
    <source>
        <dbReference type="ARBA" id="ARBA00048391"/>
    </source>
</evidence>
<comment type="function">
    <text evidence="5">Methylates the class 1 translation termination release factors RF1/PrfA and RF2/PrfB on the glutamine residue of the universally conserved GGQ motif.</text>
</comment>
<dbReference type="Pfam" id="PF17827">
    <property type="entry name" value="PrmC_N"/>
    <property type="match status" value="1"/>
</dbReference>
<dbReference type="EMBL" id="FNRJ01000013">
    <property type="protein sequence ID" value="SEB01406.1"/>
    <property type="molecule type" value="Genomic_DNA"/>
</dbReference>
<keyword evidence="9" id="KW-1185">Reference proteome</keyword>
<dbReference type="InterPro" id="IPR050320">
    <property type="entry name" value="N5-glutamine_MTase"/>
</dbReference>
<comment type="catalytic activity">
    <reaction evidence="4 5">
        <text>L-glutaminyl-[peptide chain release factor] + S-adenosyl-L-methionine = N(5)-methyl-L-glutaminyl-[peptide chain release factor] + S-adenosyl-L-homocysteine + H(+)</text>
        <dbReference type="Rhea" id="RHEA:42896"/>
        <dbReference type="Rhea" id="RHEA-COMP:10271"/>
        <dbReference type="Rhea" id="RHEA-COMP:10272"/>
        <dbReference type="ChEBI" id="CHEBI:15378"/>
        <dbReference type="ChEBI" id="CHEBI:30011"/>
        <dbReference type="ChEBI" id="CHEBI:57856"/>
        <dbReference type="ChEBI" id="CHEBI:59789"/>
        <dbReference type="ChEBI" id="CHEBI:61891"/>
        <dbReference type="EC" id="2.1.1.297"/>
    </reaction>
</comment>
<evidence type="ECO:0000259" key="7">
    <source>
        <dbReference type="Pfam" id="PF17827"/>
    </source>
</evidence>
<dbReference type="NCBIfam" id="TIGR03534">
    <property type="entry name" value="RF_mod_PrmC"/>
    <property type="match status" value="1"/>
</dbReference>
<evidence type="ECO:0000256" key="3">
    <source>
        <dbReference type="ARBA" id="ARBA00022691"/>
    </source>
</evidence>
<dbReference type="PANTHER" id="PTHR18895:SF74">
    <property type="entry name" value="MTRF1L RELEASE FACTOR GLUTAMINE METHYLTRANSFERASE"/>
    <property type="match status" value="1"/>
</dbReference>
<evidence type="ECO:0000313" key="9">
    <source>
        <dbReference type="Proteomes" id="UP000242469"/>
    </source>
</evidence>
<dbReference type="AlphaFoldDB" id="A0A1H4FVQ5"/>
<dbReference type="FunFam" id="3.40.50.150:FF:000053">
    <property type="entry name" value="Release factor glutamine methyltransferase"/>
    <property type="match status" value="1"/>
</dbReference>
<feature type="domain" description="Release factor glutamine methyltransferase N-terminal" evidence="7">
    <location>
        <begin position="20"/>
        <end position="81"/>
    </location>
</feature>
<dbReference type="Gene3D" id="3.40.50.150">
    <property type="entry name" value="Vaccinia Virus protein VP39"/>
    <property type="match status" value="1"/>
</dbReference>
<accession>A0A1H4FVQ5</accession>
<dbReference type="Proteomes" id="UP000242469">
    <property type="component" value="Unassembled WGS sequence"/>
</dbReference>
<feature type="binding site" evidence="5">
    <location>
        <begin position="125"/>
        <end position="129"/>
    </location>
    <ligand>
        <name>S-adenosyl-L-methionine</name>
        <dbReference type="ChEBI" id="CHEBI:59789"/>
    </ligand>
</feature>
<feature type="domain" description="Methyltransferase small" evidence="6">
    <location>
        <begin position="118"/>
        <end position="195"/>
    </location>
</feature>
<dbReference type="PROSITE" id="PS00092">
    <property type="entry name" value="N6_MTASE"/>
    <property type="match status" value="1"/>
</dbReference>
<dbReference type="CDD" id="cd02440">
    <property type="entry name" value="AdoMet_MTases"/>
    <property type="match status" value="1"/>
</dbReference>
<name>A0A1H4FVQ5_9GAMM</name>